<evidence type="ECO:0000256" key="3">
    <source>
        <dbReference type="ARBA" id="ARBA00023015"/>
    </source>
</evidence>
<evidence type="ECO:0000313" key="8">
    <source>
        <dbReference type="EMBL" id="WXB03483.1"/>
    </source>
</evidence>
<protein>
    <submittedName>
        <fullName evidence="8">PLP-dependent aminotransferase family protein</fullName>
    </submittedName>
</protein>
<feature type="domain" description="HTH gntR-type" evidence="7">
    <location>
        <begin position="16"/>
        <end position="84"/>
    </location>
</feature>
<keyword evidence="3" id="KW-0805">Transcription regulation</keyword>
<proteinExistence type="inferred from homology"/>
<feature type="region of interest" description="Disordered" evidence="6">
    <location>
        <begin position="86"/>
        <end position="110"/>
    </location>
</feature>
<dbReference type="Pfam" id="PF00155">
    <property type="entry name" value="Aminotran_1_2"/>
    <property type="match status" value="1"/>
</dbReference>
<dbReference type="CDD" id="cd00609">
    <property type="entry name" value="AAT_like"/>
    <property type="match status" value="1"/>
</dbReference>
<organism evidence="8 9">
    <name type="scientific">Pendulispora rubella</name>
    <dbReference type="NCBI Taxonomy" id="2741070"/>
    <lineage>
        <taxon>Bacteria</taxon>
        <taxon>Pseudomonadati</taxon>
        <taxon>Myxococcota</taxon>
        <taxon>Myxococcia</taxon>
        <taxon>Myxococcales</taxon>
        <taxon>Sorangiineae</taxon>
        <taxon>Pendulisporaceae</taxon>
        <taxon>Pendulispora</taxon>
    </lineage>
</organism>
<dbReference type="InterPro" id="IPR000524">
    <property type="entry name" value="Tscrpt_reg_HTH_GntR"/>
</dbReference>
<dbReference type="GO" id="GO:0008483">
    <property type="term" value="F:transaminase activity"/>
    <property type="evidence" value="ECO:0007669"/>
    <property type="project" value="UniProtKB-KW"/>
</dbReference>
<dbReference type="Gene3D" id="3.40.640.10">
    <property type="entry name" value="Type I PLP-dependent aspartate aminotransferase-like (Major domain)"/>
    <property type="match status" value="1"/>
</dbReference>
<dbReference type="SUPFAM" id="SSF53383">
    <property type="entry name" value="PLP-dependent transferases"/>
    <property type="match status" value="1"/>
</dbReference>
<evidence type="ECO:0000313" key="9">
    <source>
        <dbReference type="Proteomes" id="UP001374803"/>
    </source>
</evidence>
<dbReference type="PANTHER" id="PTHR46577:SF1">
    <property type="entry name" value="HTH-TYPE TRANSCRIPTIONAL REGULATORY PROTEIN GABR"/>
    <property type="match status" value="1"/>
</dbReference>
<evidence type="ECO:0000256" key="1">
    <source>
        <dbReference type="ARBA" id="ARBA00005384"/>
    </source>
</evidence>
<gene>
    <name evidence="8" type="ORF">LVJ94_42095</name>
</gene>
<dbReference type="PRINTS" id="PR00035">
    <property type="entry name" value="HTHGNTR"/>
</dbReference>
<keyword evidence="9" id="KW-1185">Reference proteome</keyword>
<evidence type="ECO:0000256" key="6">
    <source>
        <dbReference type="SAM" id="MobiDB-lite"/>
    </source>
</evidence>
<dbReference type="InterPro" id="IPR015424">
    <property type="entry name" value="PyrdxlP-dep_Trfase"/>
</dbReference>
<keyword evidence="5" id="KW-0804">Transcription</keyword>
<accession>A0ABZ2KY14</accession>
<dbReference type="Proteomes" id="UP001374803">
    <property type="component" value="Chromosome"/>
</dbReference>
<dbReference type="InterPro" id="IPR015421">
    <property type="entry name" value="PyrdxlP-dep_Trfase_major"/>
</dbReference>
<dbReference type="CDD" id="cd07377">
    <property type="entry name" value="WHTH_GntR"/>
    <property type="match status" value="1"/>
</dbReference>
<dbReference type="InterPro" id="IPR051446">
    <property type="entry name" value="HTH_trans_reg/aminotransferase"/>
</dbReference>
<dbReference type="PROSITE" id="PS50949">
    <property type="entry name" value="HTH_GNTR"/>
    <property type="match status" value="1"/>
</dbReference>
<keyword evidence="8" id="KW-0032">Aminotransferase</keyword>
<dbReference type="SUPFAM" id="SSF46785">
    <property type="entry name" value="Winged helix' DNA-binding domain"/>
    <property type="match status" value="1"/>
</dbReference>
<name>A0ABZ2KY14_9BACT</name>
<dbReference type="RefSeq" id="WP_394833113.1">
    <property type="nucleotide sequence ID" value="NZ_CP089929.1"/>
</dbReference>
<dbReference type="Gene3D" id="1.10.10.10">
    <property type="entry name" value="Winged helix-like DNA-binding domain superfamily/Winged helix DNA-binding domain"/>
    <property type="match status" value="1"/>
</dbReference>
<evidence type="ECO:0000256" key="5">
    <source>
        <dbReference type="ARBA" id="ARBA00023163"/>
    </source>
</evidence>
<reference evidence="8" key="1">
    <citation type="submission" date="2021-12" db="EMBL/GenBank/DDBJ databases">
        <title>Discovery of the Pendulisporaceae a myxobacterial family with distinct sporulation behavior and unique specialized metabolism.</title>
        <authorList>
            <person name="Garcia R."/>
            <person name="Popoff A."/>
            <person name="Bader C.D."/>
            <person name="Loehr J."/>
            <person name="Walesch S."/>
            <person name="Walt C."/>
            <person name="Boldt J."/>
            <person name="Bunk B."/>
            <person name="Haeckl F.J.F.P.J."/>
            <person name="Gunesch A.P."/>
            <person name="Birkelbach J."/>
            <person name="Nuebel U."/>
            <person name="Pietschmann T."/>
            <person name="Bach T."/>
            <person name="Mueller R."/>
        </authorList>
    </citation>
    <scope>NUCLEOTIDE SEQUENCE</scope>
    <source>
        <strain evidence="8">MSr11367</strain>
    </source>
</reference>
<dbReference type="EMBL" id="CP089983">
    <property type="protein sequence ID" value="WXB03483.1"/>
    <property type="molecule type" value="Genomic_DNA"/>
</dbReference>
<dbReference type="PANTHER" id="PTHR46577">
    <property type="entry name" value="HTH-TYPE TRANSCRIPTIONAL REGULATORY PROTEIN GABR"/>
    <property type="match status" value="1"/>
</dbReference>
<dbReference type="InterPro" id="IPR036390">
    <property type="entry name" value="WH_DNA-bd_sf"/>
</dbReference>
<dbReference type="InterPro" id="IPR036388">
    <property type="entry name" value="WH-like_DNA-bd_sf"/>
</dbReference>
<dbReference type="InterPro" id="IPR004839">
    <property type="entry name" value="Aminotransferase_I/II_large"/>
</dbReference>
<keyword evidence="8" id="KW-0808">Transferase</keyword>
<comment type="similarity">
    <text evidence="1">In the C-terminal section; belongs to the class-I pyridoxal-phosphate-dependent aminotransferase family.</text>
</comment>
<sequence length="485" mass="51966">MTRRSTAPLVSIHVARAGAGSIAQALRDAIARGSLAPGARLPATRTLAADLGVSRTTVEAAFAQLDSEGLLVRRVGIGTFVSPTASRDVAPRTVSPRRGGEAPPSLSSRGRTLVEHGRENAMTLTRAFTPCIPNLDAFPFGIWNRLLARRAKSSSPALAGSIEPAGLHALREAVAAYAGSHRGVRCTYRHVLIASSTQQVLDLCARVLLDPGDSVWMEEPGYLGARSAFRAAGANLVPIPVDADGLSVDAGIAHAPHARLAYVTPSFQYPLGVTLAPARRTALLTWARRAGAWIFEDDYDSEFRFAGRPLAAIQGTDAHEHVLYAGTFNKVMFPSLRLAYLIAPVDVIDALVLARLASDGPPAALLQATLADFMSEGHFAAHIRTTRTLCEERRDTLLDSVSRELRGTLTVDRTENGMHCVGWLPRGENDATVSHRVHEHGLDMPPLSRYFLESSRATRPALLVSYAAASPAEIRAGIRLLATLI</sequence>
<evidence type="ECO:0000256" key="4">
    <source>
        <dbReference type="ARBA" id="ARBA00023125"/>
    </source>
</evidence>
<dbReference type="Pfam" id="PF00392">
    <property type="entry name" value="GntR"/>
    <property type="match status" value="1"/>
</dbReference>
<keyword evidence="2" id="KW-0663">Pyridoxal phosphate</keyword>
<dbReference type="SMART" id="SM00345">
    <property type="entry name" value="HTH_GNTR"/>
    <property type="match status" value="1"/>
</dbReference>
<evidence type="ECO:0000259" key="7">
    <source>
        <dbReference type="PROSITE" id="PS50949"/>
    </source>
</evidence>
<evidence type="ECO:0000256" key="2">
    <source>
        <dbReference type="ARBA" id="ARBA00022898"/>
    </source>
</evidence>
<keyword evidence="4" id="KW-0238">DNA-binding</keyword>